<dbReference type="GO" id="GO:0003677">
    <property type="term" value="F:DNA binding"/>
    <property type="evidence" value="ECO:0007669"/>
    <property type="project" value="UniProtKB-KW"/>
</dbReference>
<dbReference type="Proteomes" id="UP000051576">
    <property type="component" value="Unassembled WGS sequence"/>
</dbReference>
<dbReference type="eggNOG" id="COG3328">
    <property type="taxonomic scope" value="Bacteria"/>
</dbReference>
<comment type="caution">
    <text evidence="6">The sequence shown here is derived from an EMBL/GenBank/DDBJ whole genome shotgun (WGS) entry which is preliminary data.</text>
</comment>
<keyword evidence="5" id="KW-0233">DNA recombination</keyword>
<reference evidence="6 7" key="1">
    <citation type="journal article" date="2015" name="Genome Announc.">
        <title>Expanding the biotechnology potential of lactobacilli through comparative genomics of 213 strains and associated genera.</title>
        <authorList>
            <person name="Sun Z."/>
            <person name="Harris H.M."/>
            <person name="McCann A."/>
            <person name="Guo C."/>
            <person name="Argimon S."/>
            <person name="Zhang W."/>
            <person name="Yang X."/>
            <person name="Jeffery I.B."/>
            <person name="Cooney J.C."/>
            <person name="Kagawa T.F."/>
            <person name="Liu W."/>
            <person name="Song Y."/>
            <person name="Salvetti E."/>
            <person name="Wrobel A."/>
            <person name="Rasinkangas P."/>
            <person name="Parkhill J."/>
            <person name="Rea M.C."/>
            <person name="O'Sullivan O."/>
            <person name="Ritari J."/>
            <person name="Douillard F.P."/>
            <person name="Paul Ross R."/>
            <person name="Yang R."/>
            <person name="Briner A.E."/>
            <person name="Felis G.E."/>
            <person name="de Vos W.M."/>
            <person name="Barrangou R."/>
            <person name="Klaenhammer T.R."/>
            <person name="Caufield P.W."/>
            <person name="Cui Y."/>
            <person name="Zhang H."/>
            <person name="O'Toole P.W."/>
        </authorList>
    </citation>
    <scope>NUCLEOTIDE SEQUENCE [LARGE SCALE GENOMIC DNA]</scope>
    <source>
        <strain evidence="6 7">DSM 20605</strain>
    </source>
</reference>
<evidence type="ECO:0000313" key="6">
    <source>
        <dbReference type="EMBL" id="KRM81803.1"/>
    </source>
</evidence>
<evidence type="ECO:0000313" key="7">
    <source>
        <dbReference type="Proteomes" id="UP000051576"/>
    </source>
</evidence>
<evidence type="ECO:0000256" key="1">
    <source>
        <dbReference type="ARBA" id="ARBA00002190"/>
    </source>
</evidence>
<protein>
    <recommendedName>
        <fullName evidence="8">Transposase</fullName>
    </recommendedName>
</protein>
<evidence type="ECO:0000256" key="4">
    <source>
        <dbReference type="ARBA" id="ARBA00023125"/>
    </source>
</evidence>
<comment type="similarity">
    <text evidence="2">Belongs to the transposase mutator family.</text>
</comment>
<proteinExistence type="inferred from homology"/>
<sequence>MQAELTALFGYDPDDRNGFKSGNPCNGQSDHLIDSEDSKLKIAVQCNRQGQFHNPLLLAYSRRQDALKTIII</sequence>
<evidence type="ECO:0000256" key="5">
    <source>
        <dbReference type="ARBA" id="ARBA00023172"/>
    </source>
</evidence>
<accession>A0A0R2BZH5</accession>
<name>A0A0R2BZH5_9LACO</name>
<dbReference type="GO" id="GO:0004803">
    <property type="term" value="F:transposase activity"/>
    <property type="evidence" value="ECO:0007669"/>
    <property type="project" value="InterPro"/>
</dbReference>
<dbReference type="Pfam" id="PF00872">
    <property type="entry name" value="Transposase_mut"/>
    <property type="match status" value="1"/>
</dbReference>
<keyword evidence="7" id="KW-1185">Reference proteome</keyword>
<dbReference type="RefSeq" id="WP_010579531.1">
    <property type="nucleotide sequence ID" value="NZ_AHYZ01000016.1"/>
</dbReference>
<evidence type="ECO:0008006" key="8">
    <source>
        <dbReference type="Google" id="ProtNLM"/>
    </source>
</evidence>
<dbReference type="AlphaFoldDB" id="A0A0R2BZH5"/>
<evidence type="ECO:0000256" key="2">
    <source>
        <dbReference type="ARBA" id="ARBA00010961"/>
    </source>
</evidence>
<organism evidence="6 7">
    <name type="scientific">Liquorilactobacillus vini DSM 20605</name>
    <dbReference type="NCBI Taxonomy" id="1133569"/>
    <lineage>
        <taxon>Bacteria</taxon>
        <taxon>Bacillati</taxon>
        <taxon>Bacillota</taxon>
        <taxon>Bacilli</taxon>
        <taxon>Lactobacillales</taxon>
        <taxon>Lactobacillaceae</taxon>
        <taxon>Liquorilactobacillus</taxon>
    </lineage>
</organism>
<dbReference type="PATRIC" id="fig|1133569.4.peg.584"/>
<keyword evidence="3" id="KW-0815">Transposition</keyword>
<gene>
    <name evidence="6" type="ORF">FD21_GL000548</name>
</gene>
<comment type="function">
    <text evidence="1">Required for the transposition of the insertion element.</text>
</comment>
<keyword evidence="4" id="KW-0238">DNA-binding</keyword>
<dbReference type="EMBL" id="AYYX01000168">
    <property type="protein sequence ID" value="KRM81803.1"/>
    <property type="molecule type" value="Genomic_DNA"/>
</dbReference>
<dbReference type="GO" id="GO:0006313">
    <property type="term" value="P:DNA transposition"/>
    <property type="evidence" value="ECO:0007669"/>
    <property type="project" value="InterPro"/>
</dbReference>
<dbReference type="InterPro" id="IPR001207">
    <property type="entry name" value="Transposase_mutator"/>
</dbReference>
<evidence type="ECO:0000256" key="3">
    <source>
        <dbReference type="ARBA" id="ARBA00022578"/>
    </source>
</evidence>